<evidence type="ECO:0000313" key="11">
    <source>
        <dbReference type="Proteomes" id="UP001139054"/>
    </source>
</evidence>
<dbReference type="EMBL" id="JAKLUA010000015">
    <property type="protein sequence ID" value="MCG2671673.1"/>
    <property type="molecule type" value="Genomic_DNA"/>
</dbReference>
<evidence type="ECO:0000313" key="10">
    <source>
        <dbReference type="Proteomes" id="UP001139012"/>
    </source>
</evidence>
<comment type="caution">
    <text evidence="8">The sequence shown here is derived from an EMBL/GenBank/DDBJ whole genome shotgun (WGS) entry which is preliminary data.</text>
</comment>
<evidence type="ECO:0000256" key="4">
    <source>
        <dbReference type="ARBA" id="ARBA00022692"/>
    </source>
</evidence>
<keyword evidence="4 7" id="KW-0812">Transmembrane</keyword>
<feature type="transmembrane region" description="Helical" evidence="7">
    <location>
        <begin position="42"/>
        <end position="65"/>
    </location>
</feature>
<dbReference type="GO" id="GO:0005886">
    <property type="term" value="C:plasma membrane"/>
    <property type="evidence" value="ECO:0007669"/>
    <property type="project" value="UniProtKB-SubCell"/>
</dbReference>
<gene>
    <name evidence="8" type="primary">nrfD</name>
    <name evidence="9" type="ORF">L6637_32435</name>
    <name evidence="8" type="ORF">L6654_29530</name>
</gene>
<feature type="transmembrane region" description="Helical" evidence="7">
    <location>
        <begin position="225"/>
        <end position="244"/>
    </location>
</feature>
<comment type="similarity">
    <text evidence="2">Belongs to the NrfD family.</text>
</comment>
<feature type="transmembrane region" description="Helical" evidence="7">
    <location>
        <begin position="77"/>
        <end position="105"/>
    </location>
</feature>
<feature type="transmembrane region" description="Helical" evidence="7">
    <location>
        <begin position="117"/>
        <end position="142"/>
    </location>
</feature>
<dbReference type="Proteomes" id="UP001139054">
    <property type="component" value="Unassembled WGS sequence"/>
</dbReference>
<keyword evidence="6 7" id="KW-0472">Membrane</keyword>
<keyword evidence="10" id="KW-1185">Reference proteome</keyword>
<evidence type="ECO:0000256" key="7">
    <source>
        <dbReference type="SAM" id="Phobius"/>
    </source>
</evidence>
<dbReference type="Pfam" id="PF03916">
    <property type="entry name" value="NrfD"/>
    <property type="match status" value="1"/>
</dbReference>
<evidence type="ECO:0000313" key="9">
    <source>
        <dbReference type="EMBL" id="MCG2671673.1"/>
    </source>
</evidence>
<feature type="transmembrane region" description="Helical" evidence="7">
    <location>
        <begin position="373"/>
        <end position="396"/>
    </location>
</feature>
<feature type="transmembrane region" description="Helical" evidence="7">
    <location>
        <begin position="162"/>
        <end position="183"/>
    </location>
</feature>
<dbReference type="InterPro" id="IPR005614">
    <property type="entry name" value="NrfD-like"/>
</dbReference>
<keyword evidence="5 7" id="KW-1133">Transmembrane helix</keyword>
<accession>A0A9X1UB75</accession>
<dbReference type="AlphaFoldDB" id="A0A9X1UB75"/>
<evidence type="ECO:0000313" key="8">
    <source>
        <dbReference type="EMBL" id="MCG2630781.1"/>
    </source>
</evidence>
<dbReference type="Proteomes" id="UP001139012">
    <property type="component" value="Unassembled WGS sequence"/>
</dbReference>
<feature type="transmembrane region" description="Helical" evidence="7">
    <location>
        <begin position="347"/>
        <end position="366"/>
    </location>
</feature>
<feature type="transmembrane region" description="Helical" evidence="7">
    <location>
        <begin position="416"/>
        <end position="437"/>
    </location>
</feature>
<reference evidence="8" key="1">
    <citation type="submission" date="2022-01" db="EMBL/GenBank/DDBJ databases">
        <title>Genome sequnece data of strain Bradyrhizobium sp. nov.</title>
        <authorList>
            <person name="Zhang J."/>
        </authorList>
    </citation>
    <scope>NUCLEOTIDE SEQUENCE</scope>
    <source>
        <strain evidence="9">WYCCWR 12774</strain>
        <strain evidence="8">WYCCWR 13023</strain>
    </source>
</reference>
<evidence type="ECO:0000256" key="5">
    <source>
        <dbReference type="ARBA" id="ARBA00022989"/>
    </source>
</evidence>
<proteinExistence type="inferred from homology"/>
<dbReference type="PANTHER" id="PTHR43044">
    <property type="match status" value="1"/>
</dbReference>
<dbReference type="RefSeq" id="WP_237873104.1">
    <property type="nucleotide sequence ID" value="NZ_JAKLTY010000023.1"/>
</dbReference>
<organism evidence="8 11">
    <name type="scientific">Bradyrhizobium zhengyangense</name>
    <dbReference type="NCBI Taxonomy" id="2911009"/>
    <lineage>
        <taxon>Bacteria</taxon>
        <taxon>Pseudomonadati</taxon>
        <taxon>Pseudomonadota</taxon>
        <taxon>Alphaproteobacteria</taxon>
        <taxon>Hyphomicrobiales</taxon>
        <taxon>Nitrobacteraceae</taxon>
        <taxon>Bradyrhizobium</taxon>
    </lineage>
</organism>
<feature type="transmembrane region" description="Helical" evidence="7">
    <location>
        <begin position="305"/>
        <end position="327"/>
    </location>
</feature>
<dbReference type="EMBL" id="JAKLTY010000023">
    <property type="protein sequence ID" value="MCG2630781.1"/>
    <property type="molecule type" value="Genomic_DNA"/>
</dbReference>
<feature type="transmembrane region" description="Helical" evidence="7">
    <location>
        <begin position="264"/>
        <end position="284"/>
    </location>
</feature>
<dbReference type="PANTHER" id="PTHR43044:SF2">
    <property type="entry name" value="POLYSULPHIDE REDUCTASE NRFD"/>
    <property type="match status" value="1"/>
</dbReference>
<name>A0A9X1UB75_9BRAD</name>
<protein>
    <submittedName>
        <fullName evidence="8">Polysulfide reductase NrfD</fullName>
    </submittedName>
</protein>
<sequence>MSQVLVPQQPPAHRWISAERADDVAITQAIADPLFTGFGKRWWLALLATLPFVLWLLVAIVWLFYRGIGIWGINSTIVWGVAIANYVWWIGIGNAGTLISAMLLLTRQRWRASINRFAEAMTLFAVAIAGLMPIIHLGRPIYAYWLAPYPNTMALWPQWRSALVWDFWAIVSYLLFSILFWYVSLIPDLATLRDRAPRRGAQLVYGAFALGWRGSAREWSRLQTLHSTMAALGVPLVCSVHSIVGLDFAASLMPGWQESIFPPYFVVGAMYSGFAMVVVLAAGIRWGLGLQAIITPRHFDAMARILLMASIVMFYSYATEWFMGWYGGEHADRAVVRFEFTGTYAPLYWALLTCNCLVPQLLWWPFARRSLPVLILVAIAINIGMWLERILIVWNTLSHDYMPSLWRSFHFTFWDWSFLIAPLGFFAFLFLLFMRLIPSVSMFDMRELAHEEAAA</sequence>
<evidence type="ECO:0000256" key="3">
    <source>
        <dbReference type="ARBA" id="ARBA00022475"/>
    </source>
</evidence>
<evidence type="ECO:0000256" key="6">
    <source>
        <dbReference type="ARBA" id="ARBA00023136"/>
    </source>
</evidence>
<evidence type="ECO:0000256" key="1">
    <source>
        <dbReference type="ARBA" id="ARBA00004651"/>
    </source>
</evidence>
<comment type="subcellular location">
    <subcellularLocation>
        <location evidence="1">Cell membrane</location>
        <topology evidence="1">Multi-pass membrane protein</topology>
    </subcellularLocation>
</comment>
<keyword evidence="3" id="KW-1003">Cell membrane</keyword>
<evidence type="ECO:0000256" key="2">
    <source>
        <dbReference type="ARBA" id="ARBA00008929"/>
    </source>
</evidence>